<dbReference type="SUPFAM" id="SSF51735">
    <property type="entry name" value="NAD(P)-binding Rossmann-fold domains"/>
    <property type="match status" value="1"/>
</dbReference>
<evidence type="ECO:0000313" key="2">
    <source>
        <dbReference type="EMBL" id="OQE14937.1"/>
    </source>
</evidence>
<dbReference type="PANTHER" id="PTHR43205">
    <property type="entry name" value="PROSTAGLANDIN REDUCTASE"/>
    <property type="match status" value="1"/>
</dbReference>
<dbReference type="PANTHER" id="PTHR43205:SF19">
    <property type="entry name" value="ENOYL REDUCTASE (ER) DOMAIN-CONTAINING PROTEIN"/>
    <property type="match status" value="1"/>
</dbReference>
<protein>
    <recommendedName>
        <fullName evidence="1">Alcohol dehydrogenase-like C-terminal domain-containing protein</fullName>
    </recommendedName>
</protein>
<dbReference type="GO" id="GO:0016628">
    <property type="term" value="F:oxidoreductase activity, acting on the CH-CH group of donors, NAD or NADP as acceptor"/>
    <property type="evidence" value="ECO:0007669"/>
    <property type="project" value="InterPro"/>
</dbReference>
<dbReference type="Proteomes" id="UP000191285">
    <property type="component" value="Unassembled WGS sequence"/>
</dbReference>
<reference evidence="3" key="1">
    <citation type="journal article" date="2017" name="Nat. Microbiol.">
        <title>Global analysis of biosynthetic gene clusters reveals vast potential of secondary metabolite production in Penicillium species.</title>
        <authorList>
            <person name="Nielsen J.C."/>
            <person name="Grijseels S."/>
            <person name="Prigent S."/>
            <person name="Ji B."/>
            <person name="Dainat J."/>
            <person name="Nielsen K.F."/>
            <person name="Frisvad J.C."/>
            <person name="Workman M."/>
            <person name="Nielsen J."/>
        </authorList>
    </citation>
    <scope>NUCLEOTIDE SEQUENCE [LARGE SCALE GENOMIC DNA]</scope>
    <source>
        <strain evidence="3">IBT 24891</strain>
    </source>
</reference>
<dbReference type="InterPro" id="IPR036291">
    <property type="entry name" value="NAD(P)-bd_dom_sf"/>
</dbReference>
<dbReference type="Pfam" id="PF00107">
    <property type="entry name" value="ADH_zinc_N"/>
    <property type="match status" value="1"/>
</dbReference>
<feature type="domain" description="Alcohol dehydrogenase-like C-terminal" evidence="1">
    <location>
        <begin position="32"/>
        <end position="125"/>
    </location>
</feature>
<dbReference type="AlphaFoldDB" id="A0A1V6SLL1"/>
<proteinExistence type="predicted"/>
<gene>
    <name evidence="2" type="ORF">PENSTE_c031G07106</name>
</gene>
<accession>A0A1V6SLL1</accession>
<dbReference type="OrthoDB" id="809632at2759"/>
<dbReference type="EMBL" id="MLKD01000031">
    <property type="protein sequence ID" value="OQE14937.1"/>
    <property type="molecule type" value="Genomic_DNA"/>
</dbReference>
<dbReference type="Gene3D" id="3.90.180.10">
    <property type="entry name" value="Medium-chain alcohol dehydrogenases, catalytic domain"/>
    <property type="match status" value="1"/>
</dbReference>
<dbReference type="InterPro" id="IPR045010">
    <property type="entry name" value="MDR_fam"/>
</dbReference>
<sequence length="193" mass="21540">MRNANGWKALGPIFVSFPNQHGPLTFSRAAGLNYGSESFVEDLKKGTALGVDVFFDCVGGSILDQILPRISKFGRIAACGAISGYNQKESTRFENWFHVISMRLKIQGFIVLDYADHAQGAFEFLKQAIANRKLALDEQSQTIDDVTFQDIPKVWLRLFEGGQAYYSAIELSYLSIGTESRAGKVLIDFYHKL</sequence>
<dbReference type="Gene3D" id="3.40.50.720">
    <property type="entry name" value="NAD(P)-binding Rossmann-like Domain"/>
    <property type="match status" value="1"/>
</dbReference>
<name>A0A1V6SLL1_9EURO</name>
<evidence type="ECO:0000259" key="1">
    <source>
        <dbReference type="Pfam" id="PF00107"/>
    </source>
</evidence>
<evidence type="ECO:0000313" key="3">
    <source>
        <dbReference type="Proteomes" id="UP000191285"/>
    </source>
</evidence>
<dbReference type="InterPro" id="IPR013149">
    <property type="entry name" value="ADH-like_C"/>
</dbReference>
<organism evidence="2 3">
    <name type="scientific">Penicillium steckii</name>
    <dbReference type="NCBI Taxonomy" id="303698"/>
    <lineage>
        <taxon>Eukaryota</taxon>
        <taxon>Fungi</taxon>
        <taxon>Dikarya</taxon>
        <taxon>Ascomycota</taxon>
        <taxon>Pezizomycotina</taxon>
        <taxon>Eurotiomycetes</taxon>
        <taxon>Eurotiomycetidae</taxon>
        <taxon>Eurotiales</taxon>
        <taxon>Aspergillaceae</taxon>
        <taxon>Penicillium</taxon>
    </lineage>
</organism>
<keyword evidence="3" id="KW-1185">Reference proteome</keyword>
<comment type="caution">
    <text evidence="2">The sequence shown here is derived from an EMBL/GenBank/DDBJ whole genome shotgun (WGS) entry which is preliminary data.</text>
</comment>